<dbReference type="RefSeq" id="WP_169069456.1">
    <property type="nucleotide sequence ID" value="NZ_JAZKUC010000001.1"/>
</dbReference>
<dbReference type="Proteomes" id="UP000886469">
    <property type="component" value="Unassembled WGS sequence"/>
</dbReference>
<evidence type="ECO:0000313" key="2">
    <source>
        <dbReference type="Proteomes" id="UP000886469"/>
    </source>
</evidence>
<keyword evidence="2" id="KW-1185">Reference proteome</keyword>
<gene>
    <name evidence="1" type="ORF">E4Q08_04175</name>
</gene>
<organism evidence="1 2">
    <name type="scientific">Candidatus Accumulibacter contiguus</name>
    <dbReference type="NCBI Taxonomy" id="2954381"/>
    <lineage>
        <taxon>Bacteria</taxon>
        <taxon>Pseudomonadati</taxon>
        <taxon>Pseudomonadota</taxon>
        <taxon>Betaproteobacteria</taxon>
        <taxon>Candidatus Accumulibacter</taxon>
    </lineage>
</organism>
<evidence type="ECO:0000313" key="1">
    <source>
        <dbReference type="EMBL" id="NMQ04512.1"/>
    </source>
</evidence>
<dbReference type="EMBL" id="SPMX01000009">
    <property type="protein sequence ID" value="NMQ04512.1"/>
    <property type="molecule type" value="Genomic_DNA"/>
</dbReference>
<protein>
    <submittedName>
        <fullName evidence="1">Uncharacterized protein</fullName>
    </submittedName>
</protein>
<reference evidence="1" key="1">
    <citation type="submission" date="2019-03" db="EMBL/GenBank/DDBJ databases">
        <title>Metabolic reconstructions from genomes of highly enriched 'Candidatus Accumulibacter' and 'Candidatus Competibacter' bioreactor populations.</title>
        <authorList>
            <person name="Annavajhala M.K."/>
            <person name="Welles L."/>
            <person name="Abbas B."/>
            <person name="Sorokin D."/>
            <person name="Park H."/>
            <person name="Van Loosdrecht M."/>
            <person name="Chandran K."/>
        </authorList>
    </citation>
    <scope>NUCLEOTIDE SEQUENCE</scope>
    <source>
        <strain evidence="1">SBR_L</strain>
    </source>
</reference>
<comment type="caution">
    <text evidence="1">The sequence shown here is derived from an EMBL/GenBank/DDBJ whole genome shotgun (WGS) entry which is preliminary data.</text>
</comment>
<accession>A0ABX1T8E1</accession>
<sequence length="71" mass="7934">MTFNTDSKYPTRRAYVVKVRGDAKPDALAGRIENLVTGRQCEFASGRELLECVASDLDATLHERPFNAECE</sequence>
<proteinExistence type="predicted"/>
<name>A0ABX1T8E1_9PROT</name>